<protein>
    <submittedName>
        <fullName evidence="5">Fungal specific transcription factor domain-containing protein</fullName>
    </submittedName>
</protein>
<keyword evidence="1" id="KW-0479">Metal-binding</keyword>
<evidence type="ECO:0000313" key="6">
    <source>
        <dbReference type="Proteomes" id="UP001174694"/>
    </source>
</evidence>
<feature type="compositionally biased region" description="Polar residues" evidence="3">
    <location>
        <begin position="141"/>
        <end position="150"/>
    </location>
</feature>
<dbReference type="InterPro" id="IPR052761">
    <property type="entry name" value="Fungal_Detox/Toxin_TFs"/>
</dbReference>
<dbReference type="Proteomes" id="UP001174694">
    <property type="component" value="Unassembled WGS sequence"/>
</dbReference>
<comment type="caution">
    <text evidence="5">The sequence shown here is derived from an EMBL/GenBank/DDBJ whole genome shotgun (WGS) entry which is preliminary data.</text>
</comment>
<dbReference type="EMBL" id="JANBVO010000017">
    <property type="protein sequence ID" value="KAJ9144221.1"/>
    <property type="molecule type" value="Genomic_DNA"/>
</dbReference>
<evidence type="ECO:0000256" key="2">
    <source>
        <dbReference type="ARBA" id="ARBA00023242"/>
    </source>
</evidence>
<dbReference type="GO" id="GO:0006351">
    <property type="term" value="P:DNA-templated transcription"/>
    <property type="evidence" value="ECO:0007669"/>
    <property type="project" value="InterPro"/>
</dbReference>
<feature type="compositionally biased region" description="Low complexity" evidence="3">
    <location>
        <begin position="151"/>
        <end position="167"/>
    </location>
</feature>
<dbReference type="Gene3D" id="4.10.240.10">
    <property type="entry name" value="Zn(2)-C6 fungal-type DNA-binding domain"/>
    <property type="match status" value="1"/>
</dbReference>
<feature type="region of interest" description="Disordered" evidence="3">
    <location>
        <begin position="124"/>
        <end position="248"/>
    </location>
</feature>
<dbReference type="InterPro" id="IPR036864">
    <property type="entry name" value="Zn2-C6_fun-type_DNA-bd_sf"/>
</dbReference>
<dbReference type="Pfam" id="PF00172">
    <property type="entry name" value="Zn_clus"/>
    <property type="match status" value="1"/>
</dbReference>
<feature type="compositionally biased region" description="Basic and acidic residues" evidence="3">
    <location>
        <begin position="233"/>
        <end position="245"/>
    </location>
</feature>
<accession>A0AA38RM07</accession>
<dbReference type="AlphaFoldDB" id="A0AA38RM07"/>
<dbReference type="SUPFAM" id="SSF57701">
    <property type="entry name" value="Zn2/Cys6 DNA-binding domain"/>
    <property type="match status" value="1"/>
</dbReference>
<dbReference type="InterPro" id="IPR001138">
    <property type="entry name" value="Zn2Cys6_DnaBD"/>
</dbReference>
<name>A0AA38RM07_9PEZI</name>
<dbReference type="PROSITE" id="PS00463">
    <property type="entry name" value="ZN2_CY6_FUNGAL_1"/>
    <property type="match status" value="1"/>
</dbReference>
<sequence length="934" mass="103597">MTQDGSGSSVAKPTRRRATKACIACRSRKVRCDVSLRGQPCTNCSLDHKNCLVVGRASRIVLSPPIHLSPSHNTLHTGNYQRRGVDWRDFQRIKPTTDRLAHPVPRLDALPGVQTPDQIQDLELFDDPDISRSHSRYGEYSNASSSIDGRQQQTQKQQQQQKQQKQQSHCQHSADVGAEDAMSVPMSMSGRRDESTMSPPGCNKPESSRSRSPLTGILHPAASPSSSPVGPAKPREPRNLREPREPTMGVSLASKDATVLYSRYSFLAMGNLHSVPPQDVNYLESQGCLHVPTRPSLDSFMEHYFLHVHVFIAVLNEGDFWDMYYQNETPGGSKEKISLLLFQSMLFAASNFVSAETIHSLGFPSILAARTEFHRRAKLLYDMETEGSPLPVAQAALLLTTWVPPFNTTLKPYSTWMSIAIQHARSIGADRIAEAPEESLTGTPEEIKTKKTLRRLWWCCILGDRISPLATRRSLQITRDNFDFDASKGFGAEDLEDEISRSSVYNVATKRVLARVLGLLTDLCIILTDVLTLTFPFQDAAPSRRQWNPAECAKIRECDAALNHWYRSAISQFPGPGANSEMQKRHKSVVLHVSLLYIYYHSATIALYHHEILYYHNRPSSRSSQLDGSRKTYPLRRISGDLQDANFAIAACFAELSQRRLVRYLPITAVALLSIPLALHAISAKLSQGTDTGALGPTPAIEQNKKRLDMLIEAMRTFQPQYYGTDWVSEAVRYAVDLAQSTGRSSLRPLAPGTPTVRDWVQLLHTNQALYLRIIITVDLCISKSKLPEELDYPICLRSYSESTQSTSGSWRDSHMLGVLGMDLRAPAPAATGQATFTSTRSGTGNHNLADALATTHDDDDYCVDMGDVDFSGLGGSTLFGNVDPRIFDHTGGLGAELGGGASEGVFCSRQDGETDFSEEQSVREWLTISEHFQ</sequence>
<dbReference type="CDD" id="cd00067">
    <property type="entry name" value="GAL4"/>
    <property type="match status" value="1"/>
</dbReference>
<feature type="compositionally biased region" description="Low complexity" evidence="3">
    <location>
        <begin position="220"/>
        <end position="232"/>
    </location>
</feature>
<evidence type="ECO:0000256" key="1">
    <source>
        <dbReference type="ARBA" id="ARBA00022723"/>
    </source>
</evidence>
<feature type="domain" description="Zn(2)-C6 fungal-type" evidence="4">
    <location>
        <begin position="21"/>
        <end position="53"/>
    </location>
</feature>
<organism evidence="5 6">
    <name type="scientific">Pleurostoma richardsiae</name>
    <dbReference type="NCBI Taxonomy" id="41990"/>
    <lineage>
        <taxon>Eukaryota</taxon>
        <taxon>Fungi</taxon>
        <taxon>Dikarya</taxon>
        <taxon>Ascomycota</taxon>
        <taxon>Pezizomycotina</taxon>
        <taxon>Sordariomycetes</taxon>
        <taxon>Sordariomycetidae</taxon>
        <taxon>Calosphaeriales</taxon>
        <taxon>Pleurostomataceae</taxon>
        <taxon>Pleurostoma</taxon>
    </lineage>
</organism>
<evidence type="ECO:0000256" key="3">
    <source>
        <dbReference type="SAM" id="MobiDB-lite"/>
    </source>
</evidence>
<dbReference type="Pfam" id="PF04082">
    <property type="entry name" value="Fungal_trans"/>
    <property type="match status" value="1"/>
</dbReference>
<dbReference type="PANTHER" id="PTHR47425">
    <property type="entry name" value="FARB-RELATED"/>
    <property type="match status" value="1"/>
</dbReference>
<dbReference type="PANTHER" id="PTHR47425:SF2">
    <property type="entry name" value="FARB-RELATED"/>
    <property type="match status" value="1"/>
</dbReference>
<reference evidence="5" key="1">
    <citation type="submission" date="2022-07" db="EMBL/GenBank/DDBJ databases">
        <title>Fungi with potential for degradation of polypropylene.</title>
        <authorList>
            <person name="Gostincar C."/>
        </authorList>
    </citation>
    <scope>NUCLEOTIDE SEQUENCE</scope>
    <source>
        <strain evidence="5">EXF-13308</strain>
    </source>
</reference>
<evidence type="ECO:0000259" key="4">
    <source>
        <dbReference type="PROSITE" id="PS50048"/>
    </source>
</evidence>
<dbReference type="SMART" id="SM00066">
    <property type="entry name" value="GAL4"/>
    <property type="match status" value="1"/>
</dbReference>
<dbReference type="CDD" id="cd12148">
    <property type="entry name" value="fungal_TF_MHR"/>
    <property type="match status" value="1"/>
</dbReference>
<dbReference type="GO" id="GO:0003677">
    <property type="term" value="F:DNA binding"/>
    <property type="evidence" value="ECO:0007669"/>
    <property type="project" value="InterPro"/>
</dbReference>
<gene>
    <name evidence="5" type="ORF">NKR23_g6245</name>
</gene>
<proteinExistence type="predicted"/>
<dbReference type="GO" id="GO:0008270">
    <property type="term" value="F:zinc ion binding"/>
    <property type="evidence" value="ECO:0007669"/>
    <property type="project" value="InterPro"/>
</dbReference>
<dbReference type="PROSITE" id="PS50048">
    <property type="entry name" value="ZN2_CY6_FUNGAL_2"/>
    <property type="match status" value="1"/>
</dbReference>
<keyword evidence="6" id="KW-1185">Reference proteome</keyword>
<keyword evidence="2" id="KW-0539">Nucleus</keyword>
<dbReference type="GO" id="GO:0000981">
    <property type="term" value="F:DNA-binding transcription factor activity, RNA polymerase II-specific"/>
    <property type="evidence" value="ECO:0007669"/>
    <property type="project" value="InterPro"/>
</dbReference>
<evidence type="ECO:0000313" key="5">
    <source>
        <dbReference type="EMBL" id="KAJ9144221.1"/>
    </source>
</evidence>
<dbReference type="InterPro" id="IPR007219">
    <property type="entry name" value="XnlR_reg_dom"/>
</dbReference>